<dbReference type="GO" id="GO:0045277">
    <property type="term" value="C:respiratory chain complex IV"/>
    <property type="evidence" value="ECO:0007669"/>
    <property type="project" value="InterPro"/>
</dbReference>
<dbReference type="AlphaFoldDB" id="A0AAD3CTZ3"/>
<proteinExistence type="predicted"/>
<evidence type="ECO:0000313" key="3">
    <source>
        <dbReference type="Proteomes" id="UP001054902"/>
    </source>
</evidence>
<accession>A0AAD3CTZ3</accession>
<evidence type="ECO:0000256" key="1">
    <source>
        <dbReference type="SAM" id="Phobius"/>
    </source>
</evidence>
<keyword evidence="1" id="KW-0472">Membrane</keyword>
<dbReference type="InterPro" id="IPR036639">
    <property type="entry name" value="Cyt_c_oxidase_su4_sf"/>
</dbReference>
<protein>
    <recommendedName>
        <fullName evidence="4">Transmembrane protein</fullName>
    </recommendedName>
</protein>
<reference evidence="2 3" key="1">
    <citation type="journal article" date="2021" name="Sci. Rep.">
        <title>The genome of the diatom Chaetoceros tenuissimus carries an ancient integrated fragment of an extant virus.</title>
        <authorList>
            <person name="Hongo Y."/>
            <person name="Kimura K."/>
            <person name="Takaki Y."/>
            <person name="Yoshida Y."/>
            <person name="Baba S."/>
            <person name="Kobayashi G."/>
            <person name="Nagasaki K."/>
            <person name="Hano T."/>
            <person name="Tomaru Y."/>
        </authorList>
    </citation>
    <scope>NUCLEOTIDE SEQUENCE [LARGE SCALE GENOMIC DNA]</scope>
    <source>
        <strain evidence="2 3">NIES-3715</strain>
    </source>
</reference>
<gene>
    <name evidence="2" type="ORF">CTEN210_08250</name>
</gene>
<keyword evidence="3" id="KW-1185">Reference proteome</keyword>
<name>A0AAD3CTZ3_9STRA</name>
<evidence type="ECO:0000313" key="2">
    <source>
        <dbReference type="EMBL" id="GFH51774.1"/>
    </source>
</evidence>
<keyword evidence="1" id="KW-1133">Transmembrane helix</keyword>
<keyword evidence="1" id="KW-0812">Transmembrane</keyword>
<evidence type="ECO:0008006" key="4">
    <source>
        <dbReference type="Google" id="ProtNLM"/>
    </source>
</evidence>
<dbReference type="EMBL" id="BLLK01000045">
    <property type="protein sequence ID" value="GFH51774.1"/>
    <property type="molecule type" value="Genomic_DNA"/>
</dbReference>
<dbReference type="GO" id="GO:0005739">
    <property type="term" value="C:mitochondrion"/>
    <property type="evidence" value="ECO:0007669"/>
    <property type="project" value="GOC"/>
</dbReference>
<dbReference type="GO" id="GO:0006123">
    <property type="term" value="P:mitochondrial electron transport, cytochrome c to oxygen"/>
    <property type="evidence" value="ECO:0007669"/>
    <property type="project" value="InterPro"/>
</dbReference>
<sequence>MVKVWYEPPPYGPRTALNRPAYGNGNDLGPKWVVRLSKMPASRAILPFVAGFVFLGSIPIWNQKLPYTLSPEYLAAQRAYMRYHNMNPIWGISSKNARAAEDH</sequence>
<comment type="caution">
    <text evidence="2">The sequence shown here is derived from an EMBL/GenBank/DDBJ whole genome shotgun (WGS) entry which is preliminary data.</text>
</comment>
<dbReference type="SUPFAM" id="SSF81406">
    <property type="entry name" value="Mitochondrial cytochrome c oxidase subunit IV"/>
    <property type="match status" value="1"/>
</dbReference>
<dbReference type="Gene3D" id="1.10.442.10">
    <property type="entry name" value="Cytochrome c oxidase subunit IV"/>
    <property type="match status" value="1"/>
</dbReference>
<dbReference type="Proteomes" id="UP001054902">
    <property type="component" value="Unassembled WGS sequence"/>
</dbReference>
<feature type="transmembrane region" description="Helical" evidence="1">
    <location>
        <begin position="44"/>
        <end position="61"/>
    </location>
</feature>
<organism evidence="2 3">
    <name type="scientific">Chaetoceros tenuissimus</name>
    <dbReference type="NCBI Taxonomy" id="426638"/>
    <lineage>
        <taxon>Eukaryota</taxon>
        <taxon>Sar</taxon>
        <taxon>Stramenopiles</taxon>
        <taxon>Ochrophyta</taxon>
        <taxon>Bacillariophyta</taxon>
        <taxon>Coscinodiscophyceae</taxon>
        <taxon>Chaetocerotophycidae</taxon>
        <taxon>Chaetocerotales</taxon>
        <taxon>Chaetocerotaceae</taxon>
        <taxon>Chaetoceros</taxon>
    </lineage>
</organism>